<keyword evidence="3" id="KW-1185">Reference proteome</keyword>
<dbReference type="AlphaFoldDB" id="A0ABD2NMQ9"/>
<feature type="compositionally biased region" description="Basic and acidic residues" evidence="1">
    <location>
        <begin position="9"/>
        <end position="18"/>
    </location>
</feature>
<gene>
    <name evidence="2" type="ORF">HHI36_017231</name>
</gene>
<name>A0ABD2NMQ9_9CUCU</name>
<evidence type="ECO:0000313" key="2">
    <source>
        <dbReference type="EMBL" id="KAL3279722.1"/>
    </source>
</evidence>
<comment type="caution">
    <text evidence="2">The sequence shown here is derived from an EMBL/GenBank/DDBJ whole genome shotgun (WGS) entry which is preliminary data.</text>
</comment>
<dbReference type="EMBL" id="JABFTP020000124">
    <property type="protein sequence ID" value="KAL3279722.1"/>
    <property type="molecule type" value="Genomic_DNA"/>
</dbReference>
<evidence type="ECO:0000313" key="3">
    <source>
        <dbReference type="Proteomes" id="UP001516400"/>
    </source>
</evidence>
<sequence length="107" mass="12684">MTRDGYSTDDGKIKRNLEDEQAGYNEKIPRTHHKPNRKNEKNLGTLIEMMKDLKTEVYRIKEEQNENSAFIMKIILGIGILKKETEKVRRENSFFNEDLSKLNRQIE</sequence>
<dbReference type="Proteomes" id="UP001516400">
    <property type="component" value="Unassembled WGS sequence"/>
</dbReference>
<accession>A0ABD2NMQ9</accession>
<feature type="region of interest" description="Disordered" evidence="1">
    <location>
        <begin position="1"/>
        <end position="44"/>
    </location>
</feature>
<protein>
    <submittedName>
        <fullName evidence="2">Uncharacterized protein</fullName>
    </submittedName>
</protein>
<proteinExistence type="predicted"/>
<organism evidence="2 3">
    <name type="scientific">Cryptolaemus montrouzieri</name>
    <dbReference type="NCBI Taxonomy" id="559131"/>
    <lineage>
        <taxon>Eukaryota</taxon>
        <taxon>Metazoa</taxon>
        <taxon>Ecdysozoa</taxon>
        <taxon>Arthropoda</taxon>
        <taxon>Hexapoda</taxon>
        <taxon>Insecta</taxon>
        <taxon>Pterygota</taxon>
        <taxon>Neoptera</taxon>
        <taxon>Endopterygota</taxon>
        <taxon>Coleoptera</taxon>
        <taxon>Polyphaga</taxon>
        <taxon>Cucujiformia</taxon>
        <taxon>Coccinelloidea</taxon>
        <taxon>Coccinellidae</taxon>
        <taxon>Scymninae</taxon>
        <taxon>Scymnini</taxon>
        <taxon>Cryptolaemus</taxon>
    </lineage>
</organism>
<evidence type="ECO:0000256" key="1">
    <source>
        <dbReference type="SAM" id="MobiDB-lite"/>
    </source>
</evidence>
<reference evidence="2 3" key="1">
    <citation type="journal article" date="2021" name="BMC Biol.">
        <title>Horizontally acquired antibacterial genes associated with adaptive radiation of ladybird beetles.</title>
        <authorList>
            <person name="Li H.S."/>
            <person name="Tang X.F."/>
            <person name="Huang Y.H."/>
            <person name="Xu Z.Y."/>
            <person name="Chen M.L."/>
            <person name="Du X.Y."/>
            <person name="Qiu B.Y."/>
            <person name="Chen P.T."/>
            <person name="Zhang W."/>
            <person name="Slipinski A."/>
            <person name="Escalona H.E."/>
            <person name="Waterhouse R.M."/>
            <person name="Zwick A."/>
            <person name="Pang H."/>
        </authorList>
    </citation>
    <scope>NUCLEOTIDE SEQUENCE [LARGE SCALE GENOMIC DNA]</scope>
    <source>
        <strain evidence="2">SYSU2018</strain>
    </source>
</reference>